<dbReference type="InterPro" id="IPR000772">
    <property type="entry name" value="Ricin_B_lectin"/>
</dbReference>
<sequence length="260" mass="27590">MSSFRSRFHDDAEERRAPRRPMVAGALALLLGVTVGGYAVGAAVSGLEEVEEDELEVSSGLLVAPSGGPEEAEGAEEPEPEPEPDPLPEGVEPGATHVLQNVHGDRVMDVAGGSTDAGAPIHLWDRHDEGNQQWRFHVVDDTHVEIEGVQSGKLVEVAEAPDDPGLVLGERDSEPTQHWIVVEMQDGSARLVNRETRSALGSQDGNPENGSRVVEDTDAGQPHQKWRLLPLDPPPEEGPGDGSGNGDGNGGDDRRTSQPG</sequence>
<feature type="compositionally biased region" description="Low complexity" evidence="1">
    <location>
        <begin position="57"/>
        <end position="69"/>
    </location>
</feature>
<dbReference type="InterPro" id="IPR035992">
    <property type="entry name" value="Ricin_B-like_lectins"/>
</dbReference>
<evidence type="ECO:0000313" key="4">
    <source>
        <dbReference type="Proteomes" id="UP000654947"/>
    </source>
</evidence>
<accession>A0A918XF65</accession>
<evidence type="ECO:0000313" key="3">
    <source>
        <dbReference type="EMBL" id="GHD28604.1"/>
    </source>
</evidence>
<feature type="region of interest" description="Disordered" evidence="1">
    <location>
        <begin position="193"/>
        <end position="260"/>
    </location>
</feature>
<reference evidence="3 4" key="1">
    <citation type="journal article" date="2014" name="Int. J. Syst. Evol. Microbiol.">
        <title>Complete genome sequence of Corynebacterium casei LMG S-19264T (=DSM 44701T), isolated from a smear-ripened cheese.</title>
        <authorList>
            <consortium name="US DOE Joint Genome Institute (JGI-PGF)"/>
            <person name="Walter F."/>
            <person name="Albersmeier A."/>
            <person name="Kalinowski J."/>
            <person name="Ruckert C."/>
        </authorList>
    </citation>
    <scope>NUCLEOTIDE SEQUENCE [LARGE SCALE GENOMIC DNA]</scope>
    <source>
        <strain evidence="3 4">KCTC 19473</strain>
    </source>
</reference>
<feature type="compositionally biased region" description="Polar residues" evidence="1">
    <location>
        <begin position="199"/>
        <end position="209"/>
    </location>
</feature>
<dbReference type="AlphaFoldDB" id="A0A918XF65"/>
<proteinExistence type="predicted"/>
<comment type="caution">
    <text evidence="3">The sequence shown here is derived from an EMBL/GenBank/DDBJ whole genome shotgun (WGS) entry which is preliminary data.</text>
</comment>
<protein>
    <recommendedName>
        <fullName evidence="2">Ricin B lectin domain-containing protein</fullName>
    </recommendedName>
</protein>
<dbReference type="PROSITE" id="PS50231">
    <property type="entry name" value="RICIN_B_LECTIN"/>
    <property type="match status" value="1"/>
</dbReference>
<dbReference type="CDD" id="cd00161">
    <property type="entry name" value="beta-trefoil_Ricin-like"/>
    <property type="match status" value="1"/>
</dbReference>
<dbReference type="Gene3D" id="2.80.10.50">
    <property type="match status" value="2"/>
</dbReference>
<dbReference type="RefSeq" id="WP_193518114.1">
    <property type="nucleotide sequence ID" value="NZ_BMXL01000014.1"/>
</dbReference>
<feature type="compositionally biased region" description="Acidic residues" evidence="1">
    <location>
        <begin position="70"/>
        <end position="86"/>
    </location>
</feature>
<dbReference type="Proteomes" id="UP000654947">
    <property type="component" value="Unassembled WGS sequence"/>
</dbReference>
<dbReference type="Pfam" id="PF14200">
    <property type="entry name" value="RicinB_lectin_2"/>
    <property type="match status" value="2"/>
</dbReference>
<feature type="region of interest" description="Disordered" evidence="1">
    <location>
        <begin position="1"/>
        <end position="21"/>
    </location>
</feature>
<feature type="compositionally biased region" description="Basic and acidic residues" evidence="1">
    <location>
        <begin position="7"/>
        <end position="16"/>
    </location>
</feature>
<dbReference type="SMART" id="SM00458">
    <property type="entry name" value="RICIN"/>
    <property type="match status" value="1"/>
</dbReference>
<evidence type="ECO:0000259" key="2">
    <source>
        <dbReference type="SMART" id="SM00458"/>
    </source>
</evidence>
<dbReference type="SUPFAM" id="SSF50370">
    <property type="entry name" value="Ricin B-like lectins"/>
    <property type="match status" value="1"/>
</dbReference>
<organism evidence="3 4">
    <name type="scientific">Nocardiopsis kunsanensis</name>
    <dbReference type="NCBI Taxonomy" id="141693"/>
    <lineage>
        <taxon>Bacteria</taxon>
        <taxon>Bacillati</taxon>
        <taxon>Actinomycetota</taxon>
        <taxon>Actinomycetes</taxon>
        <taxon>Streptosporangiales</taxon>
        <taxon>Nocardiopsidaceae</taxon>
        <taxon>Nocardiopsis</taxon>
    </lineage>
</organism>
<keyword evidence="4" id="KW-1185">Reference proteome</keyword>
<feature type="compositionally biased region" description="Basic and acidic residues" evidence="1">
    <location>
        <begin position="251"/>
        <end position="260"/>
    </location>
</feature>
<evidence type="ECO:0000256" key="1">
    <source>
        <dbReference type="SAM" id="MobiDB-lite"/>
    </source>
</evidence>
<name>A0A918XF65_9ACTN</name>
<gene>
    <name evidence="3" type="ORF">GCM10007147_28690</name>
</gene>
<dbReference type="EMBL" id="BMXL01000014">
    <property type="protein sequence ID" value="GHD28604.1"/>
    <property type="molecule type" value="Genomic_DNA"/>
</dbReference>
<feature type="compositionally biased region" description="Gly residues" evidence="1">
    <location>
        <begin position="240"/>
        <end position="249"/>
    </location>
</feature>
<feature type="region of interest" description="Disordered" evidence="1">
    <location>
        <begin position="51"/>
        <end position="98"/>
    </location>
</feature>
<feature type="domain" description="Ricin B lectin" evidence="2">
    <location>
        <begin position="96"/>
        <end position="229"/>
    </location>
</feature>